<reference evidence="4 5" key="1">
    <citation type="submission" date="2017-08" db="EMBL/GenBank/DDBJ databases">
        <title>Comparative genomics of non-oral Prevotella species.</title>
        <authorList>
            <person name="Accetto T."/>
            <person name="Nograsek B."/>
            <person name="Avgustin G."/>
        </authorList>
    </citation>
    <scope>NUCLEOTIDE SEQUENCE [LARGE SCALE GENOMIC DNA]</scope>
    <source>
        <strain evidence="4 5">TC1-1</strain>
    </source>
</reference>
<dbReference type="Gene3D" id="3.90.550.10">
    <property type="entry name" value="Spore Coat Polysaccharide Biosynthesis Protein SpsA, Chain A"/>
    <property type="match status" value="1"/>
</dbReference>
<dbReference type="EMBL" id="NPJF01000009">
    <property type="protein sequence ID" value="OYP57157.1"/>
    <property type="molecule type" value="Genomic_DNA"/>
</dbReference>
<keyword evidence="2 4" id="KW-0808">Transferase</keyword>
<proteinExistence type="predicted"/>
<dbReference type="PANTHER" id="PTHR22916">
    <property type="entry name" value="GLYCOSYLTRANSFERASE"/>
    <property type="match status" value="1"/>
</dbReference>
<accession>A0ABX4EKK5</accession>
<sequence>MTKISIIIPIYKILEPYLRHCVFSCINQTYKNIEIILVEDGSPDNCGAICDELKNIDNRIIVIHKSNGGLVSARNAGFDVITGDWHMYLDGDDWIDTNTCEELVRIVDKNPDLDVVFWKFLQEMNGKSVKSKMNWACDEDEHLYINDECHELARNTMIYSSGLTTAYAKLINTGWAKSNNIRHDVRLRQGEEGVEFTLRLFYHAKRALYLNRYWNHYRYVEGSITKQVNEKNTEYITDCFKVMQEDILGFKNRDAVMKMFYQRVVYGLIAIAFSTYFHPDNREALSIRKAKFKRVIDGSDIYRAAIKKCPLEHMDKARIITFYFIKYRAFLLLQMVSYLKQFMVHRGKFDY</sequence>
<feature type="domain" description="Glycosyltransferase 2-like" evidence="3">
    <location>
        <begin position="5"/>
        <end position="129"/>
    </location>
</feature>
<evidence type="ECO:0000259" key="3">
    <source>
        <dbReference type="Pfam" id="PF00535"/>
    </source>
</evidence>
<evidence type="ECO:0000313" key="5">
    <source>
        <dbReference type="Proteomes" id="UP000216189"/>
    </source>
</evidence>
<dbReference type="Pfam" id="PF00535">
    <property type="entry name" value="Glycos_transf_2"/>
    <property type="match status" value="1"/>
</dbReference>
<keyword evidence="5" id="KW-1185">Reference proteome</keyword>
<protein>
    <submittedName>
        <fullName evidence="4">Glycosyl transferase</fullName>
    </submittedName>
</protein>
<dbReference type="GO" id="GO:0016740">
    <property type="term" value="F:transferase activity"/>
    <property type="evidence" value="ECO:0007669"/>
    <property type="project" value="UniProtKB-KW"/>
</dbReference>
<dbReference type="InterPro" id="IPR001173">
    <property type="entry name" value="Glyco_trans_2-like"/>
</dbReference>
<evidence type="ECO:0000256" key="1">
    <source>
        <dbReference type="ARBA" id="ARBA00022676"/>
    </source>
</evidence>
<comment type="caution">
    <text evidence="4">The sequence shown here is derived from an EMBL/GenBank/DDBJ whole genome shotgun (WGS) entry which is preliminary data.</text>
</comment>
<dbReference type="CDD" id="cd00761">
    <property type="entry name" value="Glyco_tranf_GTA_type"/>
    <property type="match status" value="1"/>
</dbReference>
<evidence type="ECO:0000256" key="2">
    <source>
        <dbReference type="ARBA" id="ARBA00022679"/>
    </source>
</evidence>
<name>A0ABX4EKK5_SEGBR</name>
<dbReference type="PANTHER" id="PTHR22916:SF51">
    <property type="entry name" value="GLYCOSYLTRANSFERASE EPSH-RELATED"/>
    <property type="match status" value="1"/>
</dbReference>
<dbReference type="InterPro" id="IPR029044">
    <property type="entry name" value="Nucleotide-diphossugar_trans"/>
</dbReference>
<keyword evidence="1" id="KW-0328">Glycosyltransferase</keyword>
<dbReference type="Proteomes" id="UP000216189">
    <property type="component" value="Unassembled WGS sequence"/>
</dbReference>
<dbReference type="SUPFAM" id="SSF53448">
    <property type="entry name" value="Nucleotide-diphospho-sugar transferases"/>
    <property type="match status" value="1"/>
</dbReference>
<gene>
    <name evidence="4" type="ORF">CIK91_00980</name>
</gene>
<organism evidence="4 5">
    <name type="scientific">Segatella bryantii</name>
    <name type="common">Prevotella bryantii</name>
    <dbReference type="NCBI Taxonomy" id="77095"/>
    <lineage>
        <taxon>Bacteria</taxon>
        <taxon>Pseudomonadati</taxon>
        <taxon>Bacteroidota</taxon>
        <taxon>Bacteroidia</taxon>
        <taxon>Bacteroidales</taxon>
        <taxon>Prevotellaceae</taxon>
        <taxon>Segatella</taxon>
    </lineage>
</organism>
<evidence type="ECO:0000313" key="4">
    <source>
        <dbReference type="EMBL" id="OYP57157.1"/>
    </source>
</evidence>
<dbReference type="RefSeq" id="WP_094447970.1">
    <property type="nucleotide sequence ID" value="NZ_CP091802.1"/>
</dbReference>